<dbReference type="SUPFAM" id="SSF54427">
    <property type="entry name" value="NTF2-like"/>
    <property type="match status" value="1"/>
</dbReference>
<keyword evidence="2" id="KW-0560">Oxidoreductase</keyword>
<comment type="similarity">
    <text evidence="1">Belongs to the bacterial ring-hydroxylating dioxygenase beta subunit family.</text>
</comment>
<gene>
    <name evidence="3" type="ORF">SAMN04490220_4056</name>
</gene>
<accession>A0A1H4ZFC4</accession>
<organism evidence="3 4">
    <name type="scientific">Rhodococcus jostii</name>
    <dbReference type="NCBI Taxonomy" id="132919"/>
    <lineage>
        <taxon>Bacteria</taxon>
        <taxon>Bacillati</taxon>
        <taxon>Actinomycetota</taxon>
        <taxon>Actinomycetes</taxon>
        <taxon>Mycobacteriales</taxon>
        <taxon>Nocardiaceae</taxon>
        <taxon>Rhodococcus</taxon>
    </lineage>
</organism>
<dbReference type="AlphaFoldDB" id="A0A1H4ZFC4"/>
<dbReference type="RefSeq" id="WP_073358325.1">
    <property type="nucleotide sequence ID" value="NZ_JBHLVE010000094.1"/>
</dbReference>
<dbReference type="Pfam" id="PF00866">
    <property type="entry name" value="Ring_hydroxyl_B"/>
    <property type="match status" value="1"/>
</dbReference>
<evidence type="ECO:0000313" key="3">
    <source>
        <dbReference type="EMBL" id="SED28184.1"/>
    </source>
</evidence>
<dbReference type="EMBL" id="FNTL01000004">
    <property type="protein sequence ID" value="SED28184.1"/>
    <property type="molecule type" value="Genomic_DNA"/>
</dbReference>
<sequence>MLTGERIDVADTDDATFTSVRRFYGRETALLDAHDYARWIPLLEPEFVYRIPVTVTRDDPSQSPFVAGAYLLDESRDSLANLWARRLEPDHIDFSWGEVPLQRARRFVSVLSVTDAGRTGEVAVTSNVLVTVVHQSDPVVMTAAGRHDILRRRGDGWGLVERTVHLDESVVRLPHLRMVI</sequence>
<evidence type="ECO:0000313" key="4">
    <source>
        <dbReference type="Proteomes" id="UP000183407"/>
    </source>
</evidence>
<evidence type="ECO:0000256" key="1">
    <source>
        <dbReference type="ARBA" id="ARBA00009570"/>
    </source>
</evidence>
<name>A0A1H4ZFC4_RHOJO</name>
<dbReference type="GO" id="GO:0016491">
    <property type="term" value="F:oxidoreductase activity"/>
    <property type="evidence" value="ECO:0007669"/>
    <property type="project" value="UniProtKB-KW"/>
</dbReference>
<dbReference type="GO" id="GO:0019380">
    <property type="term" value="P:3-phenylpropionate catabolic process"/>
    <property type="evidence" value="ECO:0007669"/>
    <property type="project" value="TreeGrafter"/>
</dbReference>
<dbReference type="PANTHER" id="PTHR41534:SF2">
    <property type="entry name" value="3-PHENYLPROPIONATE_CINNAMIC ACID DIOXYGENASE SUBUNIT BETA"/>
    <property type="match status" value="1"/>
</dbReference>
<proteinExistence type="inferred from homology"/>
<reference evidence="4" key="1">
    <citation type="submission" date="2016-10" db="EMBL/GenBank/DDBJ databases">
        <authorList>
            <person name="Varghese N."/>
        </authorList>
    </citation>
    <scope>NUCLEOTIDE SEQUENCE [LARGE SCALE GENOMIC DNA]</scope>
    <source>
        <strain evidence="4">DSM 44719</strain>
    </source>
</reference>
<dbReference type="OrthoDB" id="3212009at2"/>
<protein>
    <submittedName>
        <fullName evidence="3">Ring hydroxylating beta subunit</fullName>
    </submittedName>
</protein>
<dbReference type="Proteomes" id="UP000183407">
    <property type="component" value="Unassembled WGS sequence"/>
</dbReference>
<dbReference type="PANTHER" id="PTHR41534">
    <property type="entry name" value="BLR3401 PROTEIN"/>
    <property type="match status" value="1"/>
</dbReference>
<dbReference type="Gene3D" id="3.10.450.50">
    <property type="match status" value="1"/>
</dbReference>
<dbReference type="InterPro" id="IPR032710">
    <property type="entry name" value="NTF2-like_dom_sf"/>
</dbReference>
<evidence type="ECO:0000256" key="2">
    <source>
        <dbReference type="ARBA" id="ARBA00023002"/>
    </source>
</evidence>
<dbReference type="InterPro" id="IPR000391">
    <property type="entry name" value="Rng_hydr_dOase-bsu"/>
</dbReference>